<gene>
    <name evidence="1" type="ORF">DP114_02955</name>
</gene>
<organism evidence="1 2">
    <name type="scientific">Brasilonema sennae CENA114</name>
    <dbReference type="NCBI Taxonomy" id="415709"/>
    <lineage>
        <taxon>Bacteria</taxon>
        <taxon>Bacillati</taxon>
        <taxon>Cyanobacteriota</taxon>
        <taxon>Cyanophyceae</taxon>
        <taxon>Nostocales</taxon>
        <taxon>Scytonemataceae</taxon>
        <taxon>Brasilonema</taxon>
        <taxon>Bromeliae group (in: Brasilonema)</taxon>
    </lineage>
</organism>
<reference evidence="1 2" key="1">
    <citation type="submission" date="2018-06" db="EMBL/GenBank/DDBJ databases">
        <title>Comparative genomics of Brasilonema spp. strains.</title>
        <authorList>
            <person name="Alvarenga D.O."/>
            <person name="Fiore M.F."/>
            <person name="Varani A.M."/>
        </authorList>
    </citation>
    <scope>NUCLEOTIDE SEQUENCE [LARGE SCALE GENOMIC DNA]</scope>
    <source>
        <strain evidence="1 2">CENA114</strain>
    </source>
</reference>
<dbReference type="InterPro" id="IPR019994">
    <property type="entry name" value="Lipid-A-disac_synthase-rel_put"/>
</dbReference>
<protein>
    <recommendedName>
        <fullName evidence="3">Lipid-A-disaccharide synthase</fullName>
    </recommendedName>
</protein>
<name>A0A856MAE6_9CYAN</name>
<dbReference type="NCBIfam" id="TIGR03492">
    <property type="entry name" value="lipid-A-disaccharide synthase-related protein"/>
    <property type="match status" value="1"/>
</dbReference>
<evidence type="ECO:0000313" key="2">
    <source>
        <dbReference type="Proteomes" id="UP000503129"/>
    </source>
</evidence>
<evidence type="ECO:0008006" key="3">
    <source>
        <dbReference type="Google" id="ProtNLM"/>
    </source>
</evidence>
<dbReference type="EMBL" id="CP030118">
    <property type="protein sequence ID" value="QDL07009.1"/>
    <property type="molecule type" value="Genomic_DNA"/>
</dbReference>
<evidence type="ECO:0000313" key="1">
    <source>
        <dbReference type="EMBL" id="QDL07009.1"/>
    </source>
</evidence>
<accession>A0A856MAE6</accession>
<dbReference type="SUPFAM" id="SSF53756">
    <property type="entry name" value="UDP-Glycosyltransferase/glycogen phosphorylase"/>
    <property type="match status" value="1"/>
</dbReference>
<dbReference type="AlphaFoldDB" id="A0A856MAE6"/>
<dbReference type="KEGG" id="bsen:DP114_02955"/>
<proteinExistence type="predicted"/>
<dbReference type="Proteomes" id="UP000503129">
    <property type="component" value="Chromosome"/>
</dbReference>
<dbReference type="PANTHER" id="PTHR39517:SF1">
    <property type="entry name" value="LIPID-A-DISACCHARIDE SYNTHASE"/>
    <property type="match status" value="1"/>
</dbReference>
<dbReference type="RefSeq" id="WP_171975403.1">
    <property type="nucleotide sequence ID" value="NZ_CAWOXK010000001.1"/>
</dbReference>
<dbReference type="PANTHER" id="PTHR39517">
    <property type="entry name" value="SLL0192 PROTEIN"/>
    <property type="match status" value="1"/>
</dbReference>
<sequence>MSDLSPSSLTSDIEKNTPGLRLLVLSNGHGEDIIAVRILQELQQQPNPPEVFALPLVGQGYAYHGLDIRLIGSVRTMPSGGFIYMDGRQFVRDVQGGLLQLTASQMNSIRHWVNTQKKSGHKIAILAVGDIVPLIFARLSGANYGFVGTAKSEYYVRDDVNFLKRKKKGAWWESFSGSIYHPWERWLMSQQRCKAVFPRDSLTAEILKKWAIPAFDLGNPMMDALEPTISRPRFYGAHIEKQELARPLVVTLLPGSRPPEAYANWQQMMIAVSALMALWEEEKFVGYSSQTLVFLGAIAPSLHFDSIRLILESQGWQPHAQPPIKIPDKDCLTFKQKNAFFILSQNAYNDCLDQGDLAIAMAGTATEQFVGLGKPAITIPGHGPQFTYAFAEAQSRHLGSSVILVEEPAEVAKVVKSLFANPDKLQAIAENGLRRMGKPGAAKRIAEYLMELLWNKD</sequence>
<keyword evidence="2" id="KW-1185">Reference proteome</keyword>